<evidence type="ECO:0000313" key="9">
    <source>
        <dbReference type="EMBL" id="SZX65256.1"/>
    </source>
</evidence>
<dbReference type="STRING" id="3088.A0A383VLI2"/>
<dbReference type="EMBL" id="FNXT01000588">
    <property type="protein sequence ID" value="SZX65256.1"/>
    <property type="molecule type" value="Genomic_DNA"/>
</dbReference>
<dbReference type="PIRSF" id="PIRSF018293">
    <property type="entry name" value="TRAPP_I_complex_Bet3"/>
    <property type="match status" value="1"/>
</dbReference>
<name>A0A383VLI2_TETOB</name>
<evidence type="ECO:0000256" key="1">
    <source>
        <dbReference type="ARBA" id="ARBA00004222"/>
    </source>
</evidence>
<sequence length="181" mass="20553">MPPGPRPVPQLEQINAEIFTLTYGSIVRQLIADFEDLDEVNKQLEKMGYNIGVRLVDEFLAKSKQGRCSSFREAAEVVARQALPMFLNVSAAVTNWSADGTECSLVLTDNPLADFVELPDEYRSLRYSNLLPGVIRGGLEMVNMEVDCRFVQDMLKGADCYELRLRLKEHKDEQYPFKDDD</sequence>
<dbReference type="AlphaFoldDB" id="A0A383VLI2"/>
<keyword evidence="10" id="KW-1185">Reference proteome</keyword>
<proteinExistence type="inferred from homology"/>
<dbReference type="CDD" id="cd14942">
    <property type="entry name" value="TRAPPC3_bet3"/>
    <property type="match status" value="1"/>
</dbReference>
<dbReference type="GO" id="GO:0005794">
    <property type="term" value="C:Golgi apparatus"/>
    <property type="evidence" value="ECO:0007669"/>
    <property type="project" value="UniProtKB-SubCell"/>
</dbReference>
<evidence type="ECO:0000256" key="4">
    <source>
        <dbReference type="ARBA" id="ARBA00022448"/>
    </source>
</evidence>
<gene>
    <name evidence="9" type="ORF">BQ4739_LOCUS5699</name>
</gene>
<organism evidence="9 10">
    <name type="scientific">Tetradesmus obliquus</name>
    <name type="common">Green alga</name>
    <name type="synonym">Acutodesmus obliquus</name>
    <dbReference type="NCBI Taxonomy" id="3088"/>
    <lineage>
        <taxon>Eukaryota</taxon>
        <taxon>Viridiplantae</taxon>
        <taxon>Chlorophyta</taxon>
        <taxon>core chlorophytes</taxon>
        <taxon>Chlorophyceae</taxon>
        <taxon>CS clade</taxon>
        <taxon>Sphaeropleales</taxon>
        <taxon>Scenedesmaceae</taxon>
        <taxon>Tetradesmus</taxon>
    </lineage>
</organism>
<comment type="similarity">
    <text evidence="3 8">Belongs to the TRAPP small subunits family. BET3 subfamily.</text>
</comment>
<dbReference type="FunFam" id="3.30.1380.20:FF:000001">
    <property type="entry name" value="Trafficking protein particle complex subunit BET3"/>
    <property type="match status" value="1"/>
</dbReference>
<keyword evidence="7 8" id="KW-0333">Golgi apparatus</keyword>
<evidence type="ECO:0000256" key="8">
    <source>
        <dbReference type="PIRNR" id="PIRNR018293"/>
    </source>
</evidence>
<dbReference type="InterPro" id="IPR007194">
    <property type="entry name" value="TRAPP_component"/>
</dbReference>
<accession>A0A383VLI2</accession>
<comment type="subunit">
    <text evidence="8">Homodimer.</text>
</comment>
<keyword evidence="4 8" id="KW-0813">Transport</keyword>
<dbReference type="SUPFAM" id="SSF111126">
    <property type="entry name" value="Ligand-binding domain in the NO signalling and Golgi transport"/>
    <property type="match status" value="1"/>
</dbReference>
<dbReference type="Pfam" id="PF04051">
    <property type="entry name" value="TRAPP"/>
    <property type="match status" value="1"/>
</dbReference>
<evidence type="ECO:0000256" key="6">
    <source>
        <dbReference type="ARBA" id="ARBA00022892"/>
    </source>
</evidence>
<dbReference type="PANTHER" id="PTHR13048">
    <property type="entry name" value="TRAFFICKING PROTEIN PARTICLE COMPLEX SUBUNIT 3"/>
    <property type="match status" value="1"/>
</dbReference>
<dbReference type="Proteomes" id="UP000256970">
    <property type="component" value="Unassembled WGS sequence"/>
</dbReference>
<reference evidence="9 10" key="1">
    <citation type="submission" date="2016-10" db="EMBL/GenBank/DDBJ databases">
        <authorList>
            <person name="Cai Z."/>
        </authorList>
    </citation>
    <scope>NUCLEOTIDE SEQUENCE [LARGE SCALE GENOMIC DNA]</scope>
</reference>
<dbReference type="GO" id="GO:0016236">
    <property type="term" value="P:macroautophagy"/>
    <property type="evidence" value="ECO:0007669"/>
    <property type="project" value="UniProtKB-ARBA"/>
</dbReference>
<keyword evidence="5" id="KW-0256">Endoplasmic reticulum</keyword>
<evidence type="ECO:0000256" key="3">
    <source>
        <dbReference type="ARBA" id="ARBA00006218"/>
    </source>
</evidence>
<dbReference type="GO" id="GO:0048193">
    <property type="term" value="P:Golgi vesicle transport"/>
    <property type="evidence" value="ECO:0007669"/>
    <property type="project" value="InterPro"/>
</dbReference>
<evidence type="ECO:0000256" key="5">
    <source>
        <dbReference type="ARBA" id="ARBA00022824"/>
    </source>
</evidence>
<dbReference type="GO" id="GO:0005783">
    <property type="term" value="C:endoplasmic reticulum"/>
    <property type="evidence" value="ECO:0007669"/>
    <property type="project" value="UniProtKB-SubCell"/>
</dbReference>
<dbReference type="InterPro" id="IPR016721">
    <property type="entry name" value="Bet3"/>
</dbReference>
<evidence type="ECO:0000256" key="7">
    <source>
        <dbReference type="ARBA" id="ARBA00023034"/>
    </source>
</evidence>
<comment type="subcellular location">
    <subcellularLocation>
        <location evidence="2">Endoplasmic reticulum</location>
    </subcellularLocation>
    <subcellularLocation>
        <location evidence="1 8">Golgi apparatus</location>
        <location evidence="1 8">cis-Golgi network</location>
    </subcellularLocation>
</comment>
<dbReference type="GO" id="GO:0030008">
    <property type="term" value="C:TRAPP complex"/>
    <property type="evidence" value="ECO:0007669"/>
    <property type="project" value="InterPro"/>
</dbReference>
<keyword evidence="6 8" id="KW-0931">ER-Golgi transport</keyword>
<evidence type="ECO:0000313" key="10">
    <source>
        <dbReference type="Proteomes" id="UP000256970"/>
    </source>
</evidence>
<dbReference type="InterPro" id="IPR024096">
    <property type="entry name" value="NO_sig/Golgi_transp_ligand-bd"/>
</dbReference>
<dbReference type="Gene3D" id="3.30.1380.20">
    <property type="entry name" value="Trafficking protein particle complex subunit 3"/>
    <property type="match status" value="1"/>
</dbReference>
<comment type="function">
    <text evidence="8">May play a role in vesicular transport from endoplasmic reticulum to Golgi.</text>
</comment>
<evidence type="ECO:0000256" key="2">
    <source>
        <dbReference type="ARBA" id="ARBA00004240"/>
    </source>
</evidence>
<protein>
    <recommendedName>
        <fullName evidence="8">Trafficking protein particle complex subunit</fullName>
    </recommendedName>
</protein>